<dbReference type="AlphaFoldDB" id="A0A9W9YUY0"/>
<evidence type="ECO:0000313" key="8">
    <source>
        <dbReference type="Proteomes" id="UP001163046"/>
    </source>
</evidence>
<evidence type="ECO:0000256" key="5">
    <source>
        <dbReference type="ARBA" id="ARBA00035357"/>
    </source>
</evidence>
<keyword evidence="3" id="KW-0687">Ribonucleoprotein</keyword>
<dbReference type="SUPFAM" id="SSF50104">
    <property type="entry name" value="Translation proteins SH3-like domain"/>
    <property type="match status" value="1"/>
</dbReference>
<dbReference type="InterPro" id="IPR014722">
    <property type="entry name" value="Rib_uL2_dom2"/>
</dbReference>
<organism evidence="7 8">
    <name type="scientific">Desmophyllum pertusum</name>
    <dbReference type="NCBI Taxonomy" id="174260"/>
    <lineage>
        <taxon>Eukaryota</taxon>
        <taxon>Metazoa</taxon>
        <taxon>Cnidaria</taxon>
        <taxon>Anthozoa</taxon>
        <taxon>Hexacorallia</taxon>
        <taxon>Scleractinia</taxon>
        <taxon>Caryophylliina</taxon>
        <taxon>Caryophylliidae</taxon>
        <taxon>Desmophyllum</taxon>
    </lineage>
</organism>
<dbReference type="GO" id="GO:0003735">
    <property type="term" value="F:structural constituent of ribosome"/>
    <property type="evidence" value="ECO:0007669"/>
    <property type="project" value="InterPro"/>
</dbReference>
<dbReference type="EMBL" id="MU826879">
    <property type="protein sequence ID" value="KAJ7369916.1"/>
    <property type="molecule type" value="Genomic_DNA"/>
</dbReference>
<evidence type="ECO:0000256" key="4">
    <source>
        <dbReference type="ARBA" id="ARBA00035283"/>
    </source>
</evidence>
<evidence type="ECO:0000256" key="1">
    <source>
        <dbReference type="ARBA" id="ARBA00010618"/>
    </source>
</evidence>
<dbReference type="CDD" id="cd06089">
    <property type="entry name" value="KOW_RPL26"/>
    <property type="match status" value="1"/>
</dbReference>
<sequence length="163" mass="18558">MPSLPWNPFGFSTLPRRFPRPRRGSKRQPIVRLKEWKIIRGDTVMLLAGKDKGKIGKVTEVVRSKNWVFVEGLNTHKRFLKPQGDFKGALINSEAPIQVAEVSLLDPSDGKPTDVSYRYTEKGDKVRVSERTGRIVNKPPGKEEIGRVEQLSRMVLLTRLPQQ</sequence>
<feature type="domain" description="KOW" evidence="6">
    <location>
        <begin position="37"/>
        <end position="64"/>
    </location>
</feature>
<dbReference type="Pfam" id="PF17136">
    <property type="entry name" value="ribosomal_L24"/>
    <property type="match status" value="1"/>
</dbReference>
<dbReference type="InterPro" id="IPR003256">
    <property type="entry name" value="Ribosomal_uL24"/>
</dbReference>
<dbReference type="GO" id="GO:0005840">
    <property type="term" value="C:ribosome"/>
    <property type="evidence" value="ECO:0007669"/>
    <property type="project" value="UniProtKB-KW"/>
</dbReference>
<comment type="caution">
    <text evidence="7">The sequence shown here is derived from an EMBL/GenBank/DDBJ whole genome shotgun (WGS) entry which is preliminary data.</text>
</comment>
<dbReference type="Gene3D" id="2.30.30.30">
    <property type="match status" value="1"/>
</dbReference>
<dbReference type="Proteomes" id="UP001163046">
    <property type="component" value="Unassembled WGS sequence"/>
</dbReference>
<proteinExistence type="inferred from homology"/>
<dbReference type="GO" id="GO:0003723">
    <property type="term" value="F:RNA binding"/>
    <property type="evidence" value="ECO:0007669"/>
    <property type="project" value="InterPro"/>
</dbReference>
<name>A0A9W9YUY0_9CNID</name>
<accession>A0A9W9YUY0</accession>
<dbReference type="HAMAP" id="MF_01326_B">
    <property type="entry name" value="Ribosomal_uL24_B"/>
    <property type="match status" value="1"/>
</dbReference>
<gene>
    <name evidence="7" type="primary">MRPL24</name>
    <name evidence="7" type="ORF">OS493_035489</name>
</gene>
<protein>
    <recommendedName>
        <fullName evidence="4">Large ribosomal subunit protein uL24m</fullName>
    </recommendedName>
    <alternativeName>
        <fullName evidence="5">39S ribosomal protein L24, mitochondrial</fullName>
    </alternativeName>
</protein>
<dbReference type="InterPro" id="IPR005824">
    <property type="entry name" value="KOW"/>
</dbReference>
<keyword evidence="8" id="KW-1185">Reference proteome</keyword>
<evidence type="ECO:0000313" key="7">
    <source>
        <dbReference type="EMBL" id="KAJ7369916.1"/>
    </source>
</evidence>
<dbReference type="InterPro" id="IPR008991">
    <property type="entry name" value="Translation_prot_SH3-like_sf"/>
</dbReference>
<evidence type="ECO:0000259" key="6">
    <source>
        <dbReference type="SMART" id="SM00739"/>
    </source>
</evidence>
<dbReference type="GO" id="GO:0006412">
    <property type="term" value="P:translation"/>
    <property type="evidence" value="ECO:0007669"/>
    <property type="project" value="InterPro"/>
</dbReference>
<dbReference type="NCBIfam" id="TIGR01079">
    <property type="entry name" value="rplX_bact"/>
    <property type="match status" value="1"/>
</dbReference>
<dbReference type="InterPro" id="IPR057264">
    <property type="entry name" value="Ribosomal_uL24_C"/>
</dbReference>
<dbReference type="PANTHER" id="PTHR12903">
    <property type="entry name" value="MITOCHONDRIAL RIBOSOMAL PROTEIN L24"/>
    <property type="match status" value="1"/>
</dbReference>
<dbReference type="SMART" id="SM00739">
    <property type="entry name" value="KOW"/>
    <property type="match status" value="1"/>
</dbReference>
<keyword evidence="2 7" id="KW-0689">Ribosomal protein</keyword>
<dbReference type="Pfam" id="PF00467">
    <property type="entry name" value="KOW"/>
    <property type="match status" value="1"/>
</dbReference>
<evidence type="ECO:0000256" key="2">
    <source>
        <dbReference type="ARBA" id="ARBA00022980"/>
    </source>
</evidence>
<reference evidence="7" key="1">
    <citation type="submission" date="2023-01" db="EMBL/GenBank/DDBJ databases">
        <title>Genome assembly of the deep-sea coral Lophelia pertusa.</title>
        <authorList>
            <person name="Herrera S."/>
            <person name="Cordes E."/>
        </authorList>
    </citation>
    <scope>NUCLEOTIDE SEQUENCE</scope>
    <source>
        <strain evidence="7">USNM1676648</strain>
        <tissue evidence="7">Polyp</tissue>
    </source>
</reference>
<evidence type="ECO:0000256" key="3">
    <source>
        <dbReference type="ARBA" id="ARBA00023274"/>
    </source>
</evidence>
<comment type="similarity">
    <text evidence="1">Belongs to the universal ribosomal protein uL24 family.</text>
</comment>
<dbReference type="OrthoDB" id="359154at2759"/>
<dbReference type="GO" id="GO:1990904">
    <property type="term" value="C:ribonucleoprotein complex"/>
    <property type="evidence" value="ECO:0007669"/>
    <property type="project" value="UniProtKB-KW"/>
</dbReference>
<dbReference type="InterPro" id="IPR041988">
    <property type="entry name" value="Ribosomal_uL24_KOW"/>
</dbReference>